<dbReference type="InterPro" id="IPR023635">
    <property type="entry name" value="Peptide_deformylase"/>
</dbReference>
<protein>
    <recommendedName>
        <fullName evidence="4 12">Peptide deformylase</fullName>
        <ecNumber evidence="4 12">3.5.1.88</ecNumber>
    </recommendedName>
</protein>
<feature type="compositionally biased region" description="Basic and acidic residues" evidence="13">
    <location>
        <begin position="261"/>
        <end position="272"/>
    </location>
</feature>
<dbReference type="NCBIfam" id="TIGR00079">
    <property type="entry name" value="pept_deformyl"/>
    <property type="match status" value="1"/>
</dbReference>
<dbReference type="FunFam" id="3.90.45.10:FF:000006">
    <property type="entry name" value="Peptide deformylase"/>
    <property type="match status" value="1"/>
</dbReference>
<keyword evidence="15" id="KW-1185">Reference proteome</keyword>
<evidence type="ECO:0000256" key="6">
    <source>
        <dbReference type="ARBA" id="ARBA00022640"/>
    </source>
</evidence>
<feature type="region of interest" description="Disordered" evidence="13">
    <location>
        <begin position="261"/>
        <end position="286"/>
    </location>
</feature>
<dbReference type="GO" id="GO:0042586">
    <property type="term" value="F:peptide deformylase activity"/>
    <property type="evidence" value="ECO:0007669"/>
    <property type="project" value="UniProtKB-EC"/>
</dbReference>
<keyword evidence="9 12" id="KW-0648">Protein biosynthesis</keyword>
<dbReference type="GO" id="GO:0009507">
    <property type="term" value="C:chloroplast"/>
    <property type="evidence" value="ECO:0007669"/>
    <property type="project" value="UniProtKB-SubCell"/>
</dbReference>
<gene>
    <name evidence="14" type="ORF">OLC1_LOCUS8640</name>
</gene>
<keyword evidence="7 12" id="KW-0479">Metal-binding</keyword>
<dbReference type="CDD" id="cd00487">
    <property type="entry name" value="Pep_deformylase"/>
    <property type="match status" value="1"/>
</dbReference>
<evidence type="ECO:0000313" key="15">
    <source>
        <dbReference type="Proteomes" id="UP001161247"/>
    </source>
</evidence>
<dbReference type="GO" id="GO:0006412">
    <property type="term" value="P:translation"/>
    <property type="evidence" value="ECO:0007669"/>
    <property type="project" value="UniProtKB-KW"/>
</dbReference>
<reference evidence="14" key="1">
    <citation type="submission" date="2023-03" db="EMBL/GenBank/DDBJ databases">
        <authorList>
            <person name="Julca I."/>
        </authorList>
    </citation>
    <scope>NUCLEOTIDE SEQUENCE</scope>
</reference>
<comment type="similarity">
    <text evidence="3 12">Belongs to the polypeptide deformylase family.</text>
</comment>
<dbReference type="Proteomes" id="UP001161247">
    <property type="component" value="Chromosome 3"/>
</dbReference>
<evidence type="ECO:0000256" key="11">
    <source>
        <dbReference type="ARBA" id="ARBA00023004"/>
    </source>
</evidence>
<dbReference type="SUPFAM" id="SSF56420">
    <property type="entry name" value="Peptide deformylase"/>
    <property type="match status" value="1"/>
</dbReference>
<dbReference type="HAMAP" id="MF_00163">
    <property type="entry name" value="Pep_deformylase"/>
    <property type="match status" value="1"/>
</dbReference>
<dbReference type="GO" id="GO:0046872">
    <property type="term" value="F:metal ion binding"/>
    <property type="evidence" value="ECO:0007669"/>
    <property type="project" value="UniProtKB-KW"/>
</dbReference>
<dbReference type="NCBIfam" id="NF001159">
    <property type="entry name" value="PRK00150.1-3"/>
    <property type="match status" value="1"/>
</dbReference>
<evidence type="ECO:0000256" key="10">
    <source>
        <dbReference type="ARBA" id="ARBA00022946"/>
    </source>
</evidence>
<evidence type="ECO:0000313" key="14">
    <source>
        <dbReference type="EMBL" id="CAI9098428.1"/>
    </source>
</evidence>
<dbReference type="EMBL" id="OX459120">
    <property type="protein sequence ID" value="CAI9098428.1"/>
    <property type="molecule type" value="Genomic_DNA"/>
</dbReference>
<accession>A0AAV1CV72</accession>
<keyword evidence="6 12" id="KW-0934">Plastid</keyword>
<evidence type="ECO:0000256" key="4">
    <source>
        <dbReference type="ARBA" id="ARBA00012175"/>
    </source>
</evidence>
<dbReference type="PANTHER" id="PTHR10458">
    <property type="entry name" value="PEPTIDE DEFORMYLASE"/>
    <property type="match status" value="1"/>
</dbReference>
<dbReference type="AlphaFoldDB" id="A0AAV1CV72"/>
<evidence type="ECO:0000256" key="9">
    <source>
        <dbReference type="ARBA" id="ARBA00022917"/>
    </source>
</evidence>
<evidence type="ECO:0000256" key="3">
    <source>
        <dbReference type="ARBA" id="ARBA00010759"/>
    </source>
</evidence>
<comment type="cofactor">
    <cofactor evidence="1">
        <name>Fe(2+)</name>
        <dbReference type="ChEBI" id="CHEBI:29033"/>
    </cofactor>
</comment>
<keyword evidence="10 12" id="KW-0809">Transit peptide</keyword>
<evidence type="ECO:0000256" key="8">
    <source>
        <dbReference type="ARBA" id="ARBA00022801"/>
    </source>
</evidence>
<comment type="function">
    <text evidence="12">Removes the formyl group from the N-terminal Met of newly synthesized proteins.</text>
</comment>
<dbReference type="Pfam" id="PF01327">
    <property type="entry name" value="Pep_deformylase"/>
    <property type="match status" value="1"/>
</dbReference>
<dbReference type="EC" id="3.5.1.88" evidence="4 12"/>
<dbReference type="Gene3D" id="3.90.45.10">
    <property type="entry name" value="Peptide deformylase"/>
    <property type="match status" value="1"/>
</dbReference>
<dbReference type="PANTHER" id="PTHR10458:SF22">
    <property type="entry name" value="PEPTIDE DEFORMYLASE"/>
    <property type="match status" value="1"/>
</dbReference>
<keyword evidence="11" id="KW-0408">Iron</keyword>
<keyword evidence="8 12" id="KW-0378">Hydrolase</keyword>
<evidence type="ECO:0000256" key="2">
    <source>
        <dbReference type="ARBA" id="ARBA00004229"/>
    </source>
</evidence>
<sequence length="286" mass="32231">MTGVASVYSSPLSHSLLPCLRRRLISDHFSPPFSCFHRFVVSHYHRHMFSSSPFKPPAAAIFAQARRGSSSSSKSKEEEIATPADLQFDAPLKIVEYPDPILRAKNKRINTFDDNLKKLVDEMFDVMYKTDGIGLSAPQVGKNVQLMVFNPVGERGQGEEVVLVNPKINRYSKKVELYNEGCLSFPGINADVERPESVRIDAQDIKGESFSFHLNELPARIFQHEYDHLQGILFFDRMSEDVLEGILADLQALEKKYEDRTGLPSPEKAEALRRKKRTAAVGFGKS</sequence>
<dbReference type="PRINTS" id="PR01576">
    <property type="entry name" value="PDEFORMYLASE"/>
</dbReference>
<organism evidence="14 15">
    <name type="scientific">Oldenlandia corymbosa var. corymbosa</name>
    <dbReference type="NCBI Taxonomy" id="529605"/>
    <lineage>
        <taxon>Eukaryota</taxon>
        <taxon>Viridiplantae</taxon>
        <taxon>Streptophyta</taxon>
        <taxon>Embryophyta</taxon>
        <taxon>Tracheophyta</taxon>
        <taxon>Spermatophyta</taxon>
        <taxon>Magnoliopsida</taxon>
        <taxon>eudicotyledons</taxon>
        <taxon>Gunneridae</taxon>
        <taxon>Pentapetalae</taxon>
        <taxon>asterids</taxon>
        <taxon>lamiids</taxon>
        <taxon>Gentianales</taxon>
        <taxon>Rubiaceae</taxon>
        <taxon>Rubioideae</taxon>
        <taxon>Spermacoceae</taxon>
        <taxon>Hedyotis-Oldenlandia complex</taxon>
        <taxon>Oldenlandia</taxon>
    </lineage>
</organism>
<evidence type="ECO:0000256" key="13">
    <source>
        <dbReference type="SAM" id="MobiDB-lite"/>
    </source>
</evidence>
<comment type="catalytic activity">
    <reaction evidence="12">
        <text>N-terminal N-formyl-L-methionyl-[peptide] + H2O = N-terminal L-methionyl-[peptide] + formate</text>
        <dbReference type="Rhea" id="RHEA:24420"/>
        <dbReference type="Rhea" id="RHEA-COMP:10639"/>
        <dbReference type="Rhea" id="RHEA-COMP:10640"/>
        <dbReference type="ChEBI" id="CHEBI:15377"/>
        <dbReference type="ChEBI" id="CHEBI:15740"/>
        <dbReference type="ChEBI" id="CHEBI:49298"/>
        <dbReference type="ChEBI" id="CHEBI:64731"/>
        <dbReference type="EC" id="3.5.1.88"/>
    </reaction>
</comment>
<evidence type="ECO:0000256" key="7">
    <source>
        <dbReference type="ARBA" id="ARBA00022723"/>
    </source>
</evidence>
<keyword evidence="5 12" id="KW-0150">Chloroplast</keyword>
<name>A0AAV1CV72_OLDCO</name>
<dbReference type="InterPro" id="IPR036821">
    <property type="entry name" value="Peptide_deformylase_sf"/>
</dbReference>
<evidence type="ECO:0000256" key="1">
    <source>
        <dbReference type="ARBA" id="ARBA00001954"/>
    </source>
</evidence>
<evidence type="ECO:0000256" key="12">
    <source>
        <dbReference type="RuleBase" id="RU362111"/>
    </source>
</evidence>
<proteinExistence type="inferred from homology"/>
<comment type="subcellular location">
    <subcellularLocation>
        <location evidence="2 12">Plastid</location>
        <location evidence="2 12">Chloroplast</location>
    </subcellularLocation>
</comment>
<evidence type="ECO:0000256" key="5">
    <source>
        <dbReference type="ARBA" id="ARBA00022528"/>
    </source>
</evidence>